<dbReference type="InterPro" id="IPR026444">
    <property type="entry name" value="Secre_tail"/>
</dbReference>
<reference evidence="6 7" key="1">
    <citation type="submission" date="2020-04" db="EMBL/GenBank/DDBJ databases">
        <title>A Flavivirga sp. nov.</title>
        <authorList>
            <person name="Sun X."/>
        </authorList>
    </citation>
    <scope>NUCLEOTIDE SEQUENCE [LARGE SCALE GENOMIC DNA]</scope>
    <source>
        <strain evidence="6 7">Y03</strain>
    </source>
</reference>
<dbReference type="SUPFAM" id="SSF69318">
    <property type="entry name" value="Integrin alpha N-terminal domain"/>
    <property type="match status" value="1"/>
</dbReference>
<dbReference type="InterPro" id="IPR027039">
    <property type="entry name" value="Crtac1"/>
</dbReference>
<organism evidence="6 7">
    <name type="scientific">Flavivirga algicola</name>
    <dbReference type="NCBI Taxonomy" id="2729136"/>
    <lineage>
        <taxon>Bacteria</taxon>
        <taxon>Pseudomonadati</taxon>
        <taxon>Bacteroidota</taxon>
        <taxon>Flavobacteriia</taxon>
        <taxon>Flavobacteriales</taxon>
        <taxon>Flavobacteriaceae</taxon>
        <taxon>Flavivirga</taxon>
    </lineage>
</organism>
<dbReference type="Pfam" id="PF18962">
    <property type="entry name" value="Por_Secre_tail"/>
    <property type="match status" value="1"/>
</dbReference>
<dbReference type="CDD" id="cd03398">
    <property type="entry name" value="PAP2_haloperoxidase"/>
    <property type="match status" value="1"/>
</dbReference>
<evidence type="ECO:0000313" key="6">
    <source>
        <dbReference type="EMBL" id="NMH88383.1"/>
    </source>
</evidence>
<dbReference type="Proteomes" id="UP000746690">
    <property type="component" value="Unassembled WGS sequence"/>
</dbReference>
<evidence type="ECO:0000259" key="5">
    <source>
        <dbReference type="Pfam" id="PF21167"/>
    </source>
</evidence>
<dbReference type="Gene3D" id="2.130.10.130">
    <property type="entry name" value="Integrin alpha, N-terminal"/>
    <property type="match status" value="2"/>
</dbReference>
<dbReference type="InterPro" id="IPR049283">
    <property type="entry name" value="DUF6851"/>
</dbReference>
<dbReference type="InterPro" id="IPR011519">
    <property type="entry name" value="UnbV_ASPIC"/>
</dbReference>
<dbReference type="Pfam" id="PF13517">
    <property type="entry name" value="FG-GAP_3"/>
    <property type="match status" value="2"/>
</dbReference>
<keyword evidence="7" id="KW-1185">Reference proteome</keyword>
<dbReference type="InterPro" id="IPR016119">
    <property type="entry name" value="Br/Cl_peroxidase_C"/>
</dbReference>
<dbReference type="Pfam" id="PF07593">
    <property type="entry name" value="UnbV_ASPIC"/>
    <property type="match status" value="1"/>
</dbReference>
<dbReference type="InterPro" id="IPR028994">
    <property type="entry name" value="Integrin_alpha_N"/>
</dbReference>
<name>A0ABX1S0H4_9FLAO</name>
<dbReference type="EMBL" id="JABBHF010000007">
    <property type="protein sequence ID" value="NMH88383.1"/>
    <property type="molecule type" value="Genomic_DNA"/>
</dbReference>
<sequence>MKISLILKFVLGLIVTNQVVAQTFHRSEVNAGLGILSENNGVAVADYDGDHDLDLFVVAKAKDNNSKEISKSRLFRNKGNGQFEDVTEISGLVNLFPFSETADLFSGLDGIKYGASWGDYDNDGFPDIFFTHSFKIQLFHNQGDGTFVERTVEAGFEKYNACRNTSATWFDVNNDGFLDIYISDWGACTNNSFYINNGDGTFENVTDQFGDDNTKLSYMSVPFDFNDDGWMDLYVANDKNDPNELFINSIGTSFEERASDYRVNNFGDDMGISVNDYNNDGLFDFFVTNIGENILLTNQGNSTFIDVAIGENISSTGWAWDVNFADFDLDGDEDLFVVNGFSATEYNAYFKNLLVEGGTGFSDITEQVNLKDLTKSVGSTPFDYDNDGDLDLFITNTDRESFFYENDIINGEPSASSHWFKVVLQGTTSNRNAIGTRLTITTNQGTLHRYYTGLGFLSQSLLPVHFGLGEATSILELRIQWPSGLIETHENLNVDTYILAEEGNGYTVLDLPDVNKTRGCTDPNSCNYNPEAVINDGSCTYLESKVISGKSNVNSLSVEMYSYPDTIDSELNWSVTGGEIIEEQANSITVKWGIGPLGEVSVIESNSECSSQTIGLNVGFSLSQNHSIARIWNEALLQAIRNDYARPTVHARNLFHASVAMYDSWAIYNQKAKPYLIGNQVHGFNSVFDGFETGENIEENRNKTISYAMYRLLNHRFKNSPNKEETYEIFDSIMNNLGFDVNDASIDYSNGSPSALGNFIAQTIIDYGLVDGSRETRRYDNSFYLPINAPLAPIVPGNNNITDPNRWQPLSLEQFIDQSGNLVNATTPDFLSPEWGTVNPFSLQEGDKKIFSRDGDDYSIYHNPDAPPQLNEVSNDASSNAYKWGFSLVSIWGAHLDPLDNVIWDISPKSIGNIDVNSFPSNYVEYPNFYDEIEGGDISIGHSVNPHTGAPYQEQLVPRGDYARVLAEFWADGPDSETPPGHWFTLLNYVSDHSLFTKKLNGKGDILDALEWDVKSYFIMGGTMHDAAIAAWGIKGWYDYVRPISAIRYMAELGQSSDSEQDNYNVAGIPLKEGYIEVVEENDPLVGNNSEHLGKIKLYTWRGHDYIGNPESDNAGVGWILAENWWPYQRPSFITPPFAGFVSGHSTYSRAAAEVMTLLTGDAFFPGGYGEFIARKNEFLVFEEGPSVDVKLQWATYRDASDQCSLSRIWGGIHPPADDIPGRLIGEQIGVDAYEFGVRYFEGKTNGKEEGADYIMYPNPTNKNTLYVANTKVSDVFQVFDLKGSSISIESIYHDDNTKNTRLTFSNVLVNGVYLLRINNDAKLFVKR</sequence>
<dbReference type="Gene3D" id="1.10.606.10">
    <property type="entry name" value="Vanadium-containing Chloroperoxidase, domain 2"/>
    <property type="match status" value="1"/>
</dbReference>
<dbReference type="InterPro" id="IPR036938">
    <property type="entry name" value="PAP2/HPO_sf"/>
</dbReference>
<dbReference type="RefSeq" id="WP_169674076.1">
    <property type="nucleotide sequence ID" value="NZ_JABBHF010000007.1"/>
</dbReference>
<evidence type="ECO:0000259" key="3">
    <source>
        <dbReference type="Pfam" id="PF07593"/>
    </source>
</evidence>
<dbReference type="PANTHER" id="PTHR16026:SF0">
    <property type="entry name" value="CARTILAGE ACIDIC PROTEIN 1"/>
    <property type="match status" value="1"/>
</dbReference>
<feature type="signal peptide" evidence="2">
    <location>
        <begin position="1"/>
        <end position="21"/>
    </location>
</feature>
<gene>
    <name evidence="6" type="ORF">HHX25_12785</name>
</gene>
<accession>A0ABX1S0H4</accession>
<comment type="caution">
    <text evidence="6">The sequence shown here is derived from an EMBL/GenBank/DDBJ whole genome shotgun (WGS) entry which is preliminary data.</text>
</comment>
<evidence type="ECO:0000259" key="4">
    <source>
        <dbReference type="Pfam" id="PF18962"/>
    </source>
</evidence>
<evidence type="ECO:0000256" key="1">
    <source>
        <dbReference type="ARBA" id="ARBA00022729"/>
    </source>
</evidence>
<dbReference type="SUPFAM" id="SSF48317">
    <property type="entry name" value="Acid phosphatase/Vanadium-dependent haloperoxidase"/>
    <property type="match status" value="1"/>
</dbReference>
<dbReference type="PANTHER" id="PTHR16026">
    <property type="entry name" value="CARTILAGE ACIDIC PROTEIN 1"/>
    <property type="match status" value="1"/>
</dbReference>
<feature type="domain" description="ASPIC/UnbV" evidence="3">
    <location>
        <begin position="433"/>
        <end position="497"/>
    </location>
</feature>
<evidence type="ECO:0000256" key="2">
    <source>
        <dbReference type="SAM" id="SignalP"/>
    </source>
</evidence>
<dbReference type="InterPro" id="IPR013517">
    <property type="entry name" value="FG-GAP"/>
</dbReference>
<proteinExistence type="predicted"/>
<dbReference type="NCBIfam" id="TIGR04183">
    <property type="entry name" value="Por_Secre_tail"/>
    <property type="match status" value="1"/>
</dbReference>
<keyword evidence="1 2" id="KW-0732">Signal</keyword>
<feature type="chain" id="PRO_5045264266" evidence="2">
    <location>
        <begin position="22"/>
        <end position="1328"/>
    </location>
</feature>
<dbReference type="Pfam" id="PF21167">
    <property type="entry name" value="DUF6851"/>
    <property type="match status" value="1"/>
</dbReference>
<protein>
    <submittedName>
        <fullName evidence="6">T9SS type A sorting domain-containing protein</fullName>
    </submittedName>
</protein>
<feature type="domain" description="Secretion system C-terminal sorting" evidence="4">
    <location>
        <begin position="1256"/>
        <end position="1325"/>
    </location>
</feature>
<evidence type="ECO:0000313" key="7">
    <source>
        <dbReference type="Proteomes" id="UP000746690"/>
    </source>
</evidence>
<feature type="domain" description="DUF6851" evidence="5">
    <location>
        <begin position="659"/>
        <end position="809"/>
    </location>
</feature>